<name>A0A269PEM9_9CORY</name>
<dbReference type="InterPro" id="IPR017871">
    <property type="entry name" value="ABC_transporter-like_CS"/>
</dbReference>
<dbReference type="SMART" id="SM00382">
    <property type="entry name" value="AAA"/>
    <property type="match status" value="1"/>
</dbReference>
<dbReference type="EMBL" id="NQMQ01000009">
    <property type="protein sequence ID" value="PAJ70566.1"/>
    <property type="molecule type" value="Genomic_DNA"/>
</dbReference>
<organism evidence="6 7">
    <name type="scientific">Corynebacterium hadale</name>
    <dbReference type="NCBI Taxonomy" id="2026255"/>
    <lineage>
        <taxon>Bacteria</taxon>
        <taxon>Bacillati</taxon>
        <taxon>Actinomycetota</taxon>
        <taxon>Actinomycetes</taxon>
        <taxon>Mycobacteriales</taxon>
        <taxon>Corynebacteriaceae</taxon>
        <taxon>Corynebacterium</taxon>
    </lineage>
</organism>
<evidence type="ECO:0000313" key="6">
    <source>
        <dbReference type="EMBL" id="PAJ70566.1"/>
    </source>
</evidence>
<proteinExistence type="predicted"/>
<dbReference type="PANTHER" id="PTHR42781">
    <property type="entry name" value="SPERMIDINE/PUTRESCINE IMPORT ATP-BINDING PROTEIN POTA"/>
    <property type="match status" value="1"/>
</dbReference>
<keyword evidence="3 6" id="KW-0067">ATP-binding</keyword>
<evidence type="ECO:0000256" key="2">
    <source>
        <dbReference type="ARBA" id="ARBA00022741"/>
    </source>
</evidence>
<dbReference type="InterPro" id="IPR003439">
    <property type="entry name" value="ABC_transporter-like_ATP-bd"/>
</dbReference>
<dbReference type="InterPro" id="IPR050093">
    <property type="entry name" value="ABC_SmlMolc_Importer"/>
</dbReference>
<dbReference type="SUPFAM" id="SSF50331">
    <property type="entry name" value="MOP-like"/>
    <property type="match status" value="1"/>
</dbReference>
<dbReference type="AlphaFoldDB" id="A0A269PEM9"/>
<feature type="domain" description="ABC transporter" evidence="5">
    <location>
        <begin position="4"/>
        <end position="235"/>
    </location>
</feature>
<dbReference type="Proteomes" id="UP000215771">
    <property type="component" value="Unassembled WGS sequence"/>
</dbReference>
<evidence type="ECO:0000259" key="5">
    <source>
        <dbReference type="PROSITE" id="PS50893"/>
    </source>
</evidence>
<comment type="caution">
    <text evidence="6">The sequence shown here is derived from an EMBL/GenBank/DDBJ whole genome shotgun (WGS) entry which is preliminary data.</text>
</comment>
<keyword evidence="1" id="KW-0813">Transport</keyword>
<dbReference type="InterPro" id="IPR003593">
    <property type="entry name" value="AAA+_ATPase"/>
</dbReference>
<dbReference type="PANTHER" id="PTHR42781:SF4">
    <property type="entry name" value="SPERMIDINE_PUTRESCINE IMPORT ATP-BINDING PROTEIN POTA"/>
    <property type="match status" value="1"/>
</dbReference>
<dbReference type="InterPro" id="IPR008995">
    <property type="entry name" value="Mo/tungstate-bd_C_term_dom"/>
</dbReference>
<dbReference type="FunFam" id="3.40.50.300:FF:000425">
    <property type="entry name" value="Probable ABC transporter, ATP-binding subunit"/>
    <property type="match status" value="1"/>
</dbReference>
<dbReference type="GO" id="GO:0005524">
    <property type="term" value="F:ATP binding"/>
    <property type="evidence" value="ECO:0007669"/>
    <property type="project" value="UniProtKB-KW"/>
</dbReference>
<evidence type="ECO:0000313" key="7">
    <source>
        <dbReference type="Proteomes" id="UP000215771"/>
    </source>
</evidence>
<sequence length="358" mass="38034">MSEIQLEHLTVAFPDGTVGLNNLDANVQSGEFLALVGPSGSGKTTLLRTLAGFLSPTSGTIRIGGRDVSAVPPEHRNMGMVFQQHAVWPHMTVEANVAYPLKQAKVPASQRRSRVQEVLELVGLAGYGARKPDSLSGGQRQRVALARAIVARPSVLLLDEALSALDEPLRDGLRRELVALTRTHNLTTVHVTHDRKEALAIADRIAVLRDGLIEQIAAPADLLARPASAWVASFMGDATVLPGRIRGGRVVVDSLPELSWPAEVSGTAAADGTEVEVAVRPSMVHLDGAGHDGATATAMTMIVTSALYERDGYSVSLRAGDHEFRAFAPGSARPEIDTAAVVRIDPPLVFASTPKEQE</sequence>
<dbReference type="Gene3D" id="3.40.50.300">
    <property type="entry name" value="P-loop containing nucleotide triphosphate hydrolases"/>
    <property type="match status" value="1"/>
</dbReference>
<evidence type="ECO:0000256" key="4">
    <source>
        <dbReference type="ARBA" id="ARBA00066388"/>
    </source>
</evidence>
<gene>
    <name evidence="6" type="ORF">CIG21_04515</name>
</gene>
<evidence type="ECO:0000256" key="1">
    <source>
        <dbReference type="ARBA" id="ARBA00022448"/>
    </source>
</evidence>
<evidence type="ECO:0000256" key="3">
    <source>
        <dbReference type="ARBA" id="ARBA00022840"/>
    </source>
</evidence>
<keyword evidence="2" id="KW-0547">Nucleotide-binding</keyword>
<accession>A0A269PEM9</accession>
<dbReference type="PROSITE" id="PS50893">
    <property type="entry name" value="ABC_TRANSPORTER_2"/>
    <property type="match status" value="1"/>
</dbReference>
<dbReference type="PROSITE" id="PS00211">
    <property type="entry name" value="ABC_TRANSPORTER_1"/>
    <property type="match status" value="1"/>
</dbReference>
<dbReference type="RefSeq" id="WP_095276145.1">
    <property type="nucleotide sequence ID" value="NZ_CP047655.1"/>
</dbReference>
<dbReference type="Pfam" id="PF00005">
    <property type="entry name" value="ABC_tran"/>
    <property type="match status" value="1"/>
</dbReference>
<dbReference type="GO" id="GO:0016887">
    <property type="term" value="F:ATP hydrolysis activity"/>
    <property type="evidence" value="ECO:0007669"/>
    <property type="project" value="InterPro"/>
</dbReference>
<dbReference type="InterPro" id="IPR027417">
    <property type="entry name" value="P-loop_NTPase"/>
</dbReference>
<dbReference type="GO" id="GO:0015418">
    <property type="term" value="F:ABC-type quaternary ammonium compound transporting activity"/>
    <property type="evidence" value="ECO:0007669"/>
    <property type="project" value="UniProtKB-EC"/>
</dbReference>
<dbReference type="EC" id="7.6.2.9" evidence="4"/>
<reference evidence="6 7" key="1">
    <citation type="submission" date="2017-08" db="EMBL/GenBank/DDBJ databases">
        <authorList>
            <person name="de Groot N.N."/>
        </authorList>
    </citation>
    <scope>NUCLEOTIDE SEQUENCE [LARGE SCALE GENOMIC DNA]</scope>
    <source>
        <strain evidence="6 7">NBT06-6</strain>
    </source>
</reference>
<protein>
    <recommendedName>
        <fullName evidence="4">ABC-type quaternary amine transporter</fullName>
        <ecNumber evidence="4">7.6.2.9</ecNumber>
    </recommendedName>
</protein>
<dbReference type="SUPFAM" id="SSF52540">
    <property type="entry name" value="P-loop containing nucleoside triphosphate hydrolases"/>
    <property type="match status" value="1"/>
</dbReference>